<dbReference type="InterPro" id="IPR050833">
    <property type="entry name" value="Poly_Biosynth_Transport"/>
</dbReference>
<keyword evidence="4 6" id="KW-1133">Transmembrane helix</keyword>
<name>A0A852Z680_9ACTN</name>
<gene>
    <name evidence="7" type="ORF">F4554_000363</name>
</gene>
<evidence type="ECO:0000256" key="1">
    <source>
        <dbReference type="ARBA" id="ARBA00004651"/>
    </source>
</evidence>
<feature type="transmembrane region" description="Helical" evidence="6">
    <location>
        <begin position="100"/>
        <end position="120"/>
    </location>
</feature>
<sequence>MLSNGPGRVKLTRLTRSSAARAVVGTGAVNMLSMLLGIVSGVITARGLGPEDRGVLISLLVWSATVGSLSLTGIDEAVIFHAGGSSSRAWALRSAVARDAAVQSALGCLVLLGSACYIVRPHDVATWLSVVATTAVVPLNTFTLLSIVPLRAGQRMKAWNSVRLTQPVVYAFGAAVLWAAGQLTILSALAANLIGGLLLSLFLVALARRGGRAPLAPGERRATTYFGRRLVLATLPQRIGPRLDQLLLGLLFAPAVLGVYSVAISIAAVVLMIGTSLDQVLFPRFSAGHFSRPDLANAVVAGMGAGLAASLVIAAMARPMIELLYGRDFLGAAEPLTILLLAAVVRIGANCLGAALKASGTLRAYAWAQIAGVLTLAGVFPLAVGLGGVGAAIASLAGALVTFLVSWGAVATIQSTGPALRVPVETDYV</sequence>
<dbReference type="PANTHER" id="PTHR30250">
    <property type="entry name" value="PST FAMILY PREDICTED COLANIC ACID TRANSPORTER"/>
    <property type="match status" value="1"/>
</dbReference>
<proteinExistence type="predicted"/>
<dbReference type="Pfam" id="PF13440">
    <property type="entry name" value="Polysacc_synt_3"/>
    <property type="match status" value="1"/>
</dbReference>
<feature type="transmembrane region" description="Helical" evidence="6">
    <location>
        <begin position="329"/>
        <end position="349"/>
    </location>
</feature>
<feature type="transmembrane region" description="Helical" evidence="6">
    <location>
        <begin position="55"/>
        <end position="79"/>
    </location>
</feature>
<feature type="transmembrane region" description="Helical" evidence="6">
    <location>
        <begin position="126"/>
        <end position="150"/>
    </location>
</feature>
<reference evidence="7 8" key="1">
    <citation type="submission" date="2020-07" db="EMBL/GenBank/DDBJ databases">
        <title>Sequencing the genomes of 1000 actinobacteria strains.</title>
        <authorList>
            <person name="Klenk H.-P."/>
        </authorList>
    </citation>
    <scope>NUCLEOTIDE SEQUENCE [LARGE SCALE GENOMIC DNA]</scope>
    <source>
        <strain evidence="7 8">DSM 18448</strain>
    </source>
</reference>
<evidence type="ECO:0000256" key="5">
    <source>
        <dbReference type="ARBA" id="ARBA00023136"/>
    </source>
</evidence>
<feature type="transmembrane region" description="Helical" evidence="6">
    <location>
        <begin position="20"/>
        <end position="43"/>
    </location>
</feature>
<comment type="subcellular location">
    <subcellularLocation>
        <location evidence="1">Cell membrane</location>
        <topology evidence="1">Multi-pass membrane protein</topology>
    </subcellularLocation>
</comment>
<evidence type="ECO:0000256" key="4">
    <source>
        <dbReference type="ARBA" id="ARBA00022989"/>
    </source>
</evidence>
<dbReference type="GO" id="GO:0005886">
    <property type="term" value="C:plasma membrane"/>
    <property type="evidence" value="ECO:0007669"/>
    <property type="project" value="UniProtKB-SubCell"/>
</dbReference>
<feature type="transmembrane region" description="Helical" evidence="6">
    <location>
        <begin position="295"/>
        <end position="317"/>
    </location>
</feature>
<feature type="transmembrane region" description="Helical" evidence="6">
    <location>
        <begin position="364"/>
        <end position="384"/>
    </location>
</feature>
<feature type="transmembrane region" description="Helical" evidence="6">
    <location>
        <begin position="246"/>
        <end position="275"/>
    </location>
</feature>
<dbReference type="EMBL" id="JACBZH010000001">
    <property type="protein sequence ID" value="NYH87725.1"/>
    <property type="molecule type" value="Genomic_DNA"/>
</dbReference>
<keyword evidence="3 6" id="KW-0812">Transmembrane</keyword>
<evidence type="ECO:0000313" key="7">
    <source>
        <dbReference type="EMBL" id="NYH87725.1"/>
    </source>
</evidence>
<dbReference type="AlphaFoldDB" id="A0A852Z680"/>
<feature type="transmembrane region" description="Helical" evidence="6">
    <location>
        <begin position="391"/>
        <end position="413"/>
    </location>
</feature>
<feature type="transmembrane region" description="Helical" evidence="6">
    <location>
        <begin position="186"/>
        <end position="207"/>
    </location>
</feature>
<dbReference type="RefSeq" id="WP_179785744.1">
    <property type="nucleotide sequence ID" value="NZ_BAAARR010000034.1"/>
</dbReference>
<keyword evidence="8" id="KW-1185">Reference proteome</keyword>
<accession>A0A852Z680</accession>
<feature type="transmembrane region" description="Helical" evidence="6">
    <location>
        <begin position="162"/>
        <end position="180"/>
    </location>
</feature>
<comment type="caution">
    <text evidence="7">The sequence shown here is derived from an EMBL/GenBank/DDBJ whole genome shotgun (WGS) entry which is preliminary data.</text>
</comment>
<evidence type="ECO:0000256" key="3">
    <source>
        <dbReference type="ARBA" id="ARBA00022692"/>
    </source>
</evidence>
<evidence type="ECO:0000256" key="6">
    <source>
        <dbReference type="SAM" id="Phobius"/>
    </source>
</evidence>
<keyword evidence="2" id="KW-1003">Cell membrane</keyword>
<evidence type="ECO:0000256" key="2">
    <source>
        <dbReference type="ARBA" id="ARBA00022475"/>
    </source>
</evidence>
<protein>
    <submittedName>
        <fullName evidence="7">O-antigen/teichoic acid export membrane protein</fullName>
    </submittedName>
</protein>
<dbReference type="Proteomes" id="UP000579605">
    <property type="component" value="Unassembled WGS sequence"/>
</dbReference>
<dbReference type="PANTHER" id="PTHR30250:SF31">
    <property type="entry name" value="INNER MEMBRANE PROTEIN YGHQ"/>
    <property type="match status" value="1"/>
</dbReference>
<organism evidence="7 8">
    <name type="scientific">Actinopolymorpha rutila</name>
    <dbReference type="NCBI Taxonomy" id="446787"/>
    <lineage>
        <taxon>Bacteria</taxon>
        <taxon>Bacillati</taxon>
        <taxon>Actinomycetota</taxon>
        <taxon>Actinomycetes</taxon>
        <taxon>Propionibacteriales</taxon>
        <taxon>Actinopolymorphaceae</taxon>
        <taxon>Actinopolymorpha</taxon>
    </lineage>
</organism>
<evidence type="ECO:0000313" key="8">
    <source>
        <dbReference type="Proteomes" id="UP000579605"/>
    </source>
</evidence>
<keyword evidence="5 6" id="KW-0472">Membrane</keyword>